<dbReference type="FunFam" id="1.10.3470.10:FF:000001">
    <property type="entry name" value="Vitamin B12 ABC transporter permease BtuC"/>
    <property type="match status" value="1"/>
</dbReference>
<dbReference type="GO" id="GO:0005886">
    <property type="term" value="C:plasma membrane"/>
    <property type="evidence" value="ECO:0007669"/>
    <property type="project" value="UniProtKB-SubCell"/>
</dbReference>
<dbReference type="GO" id="GO:0033214">
    <property type="term" value="P:siderophore-iron import into cell"/>
    <property type="evidence" value="ECO:0007669"/>
    <property type="project" value="TreeGrafter"/>
</dbReference>
<dbReference type="CDD" id="cd06550">
    <property type="entry name" value="TM_ABC_iron-siderophores_like"/>
    <property type="match status" value="1"/>
</dbReference>
<evidence type="ECO:0000256" key="8">
    <source>
        <dbReference type="SAM" id="Phobius"/>
    </source>
</evidence>
<dbReference type="SUPFAM" id="SSF81345">
    <property type="entry name" value="ABC transporter involved in vitamin B12 uptake, BtuC"/>
    <property type="match status" value="1"/>
</dbReference>
<feature type="transmembrane region" description="Helical" evidence="8">
    <location>
        <begin position="328"/>
        <end position="346"/>
    </location>
</feature>
<dbReference type="Gene3D" id="1.10.3470.10">
    <property type="entry name" value="ABC transporter involved in vitamin B12 uptake, BtuC"/>
    <property type="match status" value="1"/>
</dbReference>
<protein>
    <submittedName>
        <fullName evidence="9">Transport system permease protein</fullName>
    </submittedName>
</protein>
<feature type="transmembrane region" description="Helical" evidence="8">
    <location>
        <begin position="261"/>
        <end position="287"/>
    </location>
</feature>
<feature type="transmembrane region" description="Helical" evidence="8">
    <location>
        <begin position="139"/>
        <end position="158"/>
    </location>
</feature>
<feature type="transmembrane region" description="Helical" evidence="8">
    <location>
        <begin position="83"/>
        <end position="100"/>
    </location>
</feature>
<dbReference type="KEGG" id="bcv:Bcav_0142"/>
<organism evidence="9 10">
    <name type="scientific">Beutenbergia cavernae (strain ATCC BAA-8 / DSM 12333 / CCUG 43141 / JCM 11478 / NBRC 16432 / NCIMB 13614 / HKI 0122)</name>
    <dbReference type="NCBI Taxonomy" id="471853"/>
    <lineage>
        <taxon>Bacteria</taxon>
        <taxon>Bacillati</taxon>
        <taxon>Actinomycetota</taxon>
        <taxon>Actinomycetes</taxon>
        <taxon>Micrococcales</taxon>
        <taxon>Beutenbergiaceae</taxon>
        <taxon>Beutenbergia</taxon>
    </lineage>
</organism>
<keyword evidence="5 8" id="KW-0812">Transmembrane</keyword>
<feature type="transmembrane region" description="Helical" evidence="8">
    <location>
        <begin position="27"/>
        <end position="48"/>
    </location>
</feature>
<dbReference type="Proteomes" id="UP000007962">
    <property type="component" value="Chromosome"/>
</dbReference>
<evidence type="ECO:0000313" key="10">
    <source>
        <dbReference type="Proteomes" id="UP000007962"/>
    </source>
</evidence>
<dbReference type="eggNOG" id="COG0609">
    <property type="taxonomic scope" value="Bacteria"/>
</dbReference>
<dbReference type="HOGENOM" id="CLU_013016_1_0_11"/>
<evidence type="ECO:0000256" key="5">
    <source>
        <dbReference type="ARBA" id="ARBA00022692"/>
    </source>
</evidence>
<dbReference type="RefSeq" id="WP_012725187.1">
    <property type="nucleotide sequence ID" value="NC_012669.1"/>
</dbReference>
<dbReference type="PANTHER" id="PTHR30472">
    <property type="entry name" value="FERRIC ENTEROBACTIN TRANSPORT SYSTEM PERMEASE PROTEIN"/>
    <property type="match status" value="1"/>
</dbReference>
<feature type="transmembrane region" description="Helical" evidence="8">
    <location>
        <begin position="112"/>
        <end position="132"/>
    </location>
</feature>
<dbReference type="OrthoDB" id="9782305at2"/>
<evidence type="ECO:0000256" key="2">
    <source>
        <dbReference type="ARBA" id="ARBA00007935"/>
    </source>
</evidence>
<keyword evidence="10" id="KW-1185">Reference proteome</keyword>
<comment type="subcellular location">
    <subcellularLocation>
        <location evidence="1">Cell membrane</location>
        <topology evidence="1">Multi-pass membrane protein</topology>
    </subcellularLocation>
</comment>
<gene>
    <name evidence="9" type="ordered locus">Bcav_0142</name>
</gene>
<dbReference type="Pfam" id="PF01032">
    <property type="entry name" value="FecCD"/>
    <property type="match status" value="1"/>
</dbReference>
<dbReference type="STRING" id="471853.Bcav_0142"/>
<evidence type="ECO:0000256" key="7">
    <source>
        <dbReference type="ARBA" id="ARBA00023136"/>
    </source>
</evidence>
<keyword evidence="4" id="KW-1003">Cell membrane</keyword>
<reference evidence="9 10" key="1">
    <citation type="journal article" date="2009" name="Stand. Genomic Sci.">
        <title>Complete genome sequence of Beutenbergia cavernae type strain (HKI 0122).</title>
        <authorList>
            <person name="Land M."/>
            <person name="Pukall R."/>
            <person name="Abt B."/>
            <person name="Goker M."/>
            <person name="Rohde M."/>
            <person name="Glavina Del Rio T."/>
            <person name="Tice H."/>
            <person name="Copeland A."/>
            <person name="Cheng J.F."/>
            <person name="Lucas S."/>
            <person name="Chen F."/>
            <person name="Nolan M."/>
            <person name="Bruce D."/>
            <person name="Goodwin L."/>
            <person name="Pitluck S."/>
            <person name="Ivanova N."/>
            <person name="Mavromatis K."/>
            <person name="Ovchinnikova G."/>
            <person name="Pati A."/>
            <person name="Chen A."/>
            <person name="Palaniappan K."/>
            <person name="Hauser L."/>
            <person name="Chang Y.J."/>
            <person name="Jefferies C.C."/>
            <person name="Saunders E."/>
            <person name="Brettin T."/>
            <person name="Detter J.C."/>
            <person name="Han C."/>
            <person name="Chain P."/>
            <person name="Bristow J."/>
            <person name="Eisen J.A."/>
            <person name="Markowitz V."/>
            <person name="Hugenholtz P."/>
            <person name="Kyrpides N.C."/>
            <person name="Klenk H.P."/>
            <person name="Lapidus A."/>
        </authorList>
    </citation>
    <scope>NUCLEOTIDE SEQUENCE [LARGE SCALE GENOMIC DNA]</scope>
    <source>
        <strain evidence="10">ATCC BAA-8 / DSM 12333 / NBRC 16432</strain>
    </source>
</reference>
<name>C5BVG7_BEUC1</name>
<comment type="similarity">
    <text evidence="2">Belongs to the binding-protein-dependent transport system permease family. FecCD subfamily.</text>
</comment>
<dbReference type="PANTHER" id="PTHR30472:SF1">
    <property type="entry name" value="FE(3+) DICITRATE TRANSPORT SYSTEM PERMEASE PROTEIN FECC-RELATED"/>
    <property type="match status" value="1"/>
</dbReference>
<evidence type="ECO:0000313" key="9">
    <source>
        <dbReference type="EMBL" id="ACQ78407.1"/>
    </source>
</evidence>
<keyword evidence="7 8" id="KW-0472">Membrane</keyword>
<dbReference type="EMBL" id="CP001618">
    <property type="protein sequence ID" value="ACQ78407.1"/>
    <property type="molecule type" value="Genomic_DNA"/>
</dbReference>
<accession>C5BVG7</accession>
<dbReference type="InterPro" id="IPR037294">
    <property type="entry name" value="ABC_BtuC-like"/>
</dbReference>
<feature type="transmembrane region" description="Helical" evidence="8">
    <location>
        <begin position="211"/>
        <end position="233"/>
    </location>
</feature>
<keyword evidence="3" id="KW-0813">Transport</keyword>
<sequence>MTADVATTPRPPRQAPLSRSAGAVRRFGLLVAASLAVIAVGTLLGLAIGSHQVGLRTVVEALVAYDPGVDDHRIVVLSRLPRTVLALVVGLALGMAGTLMQSVTRNPLADPGLLGINAGASAAVVVAIAYLGVTTVQGYVWFAFAGAAAAAVVVYAIGSAHRSAATPVRMALAGAAVSVAVAAVTNAVLLSDERAFNSFRYWAVGSLQGRGLDVTTAVLPFVVVGLAIALLLARPLNAVALGDDVSRAVGATPGLARLGSALAVVLLAGAATAAAGPIGFVGLAAPHIVRGVVGPDHRLLLPGVLVVAPAFLLLADVLGRVAVAPGELQTGIAVAILGGPLFVALVRSRRVAAL</sequence>
<keyword evidence="6 8" id="KW-1133">Transmembrane helix</keyword>
<feature type="transmembrane region" description="Helical" evidence="8">
    <location>
        <begin position="299"/>
        <end position="322"/>
    </location>
</feature>
<dbReference type="InterPro" id="IPR000522">
    <property type="entry name" value="ABC_transptr_permease_BtuC"/>
</dbReference>
<evidence type="ECO:0000256" key="1">
    <source>
        <dbReference type="ARBA" id="ARBA00004651"/>
    </source>
</evidence>
<evidence type="ECO:0000256" key="4">
    <source>
        <dbReference type="ARBA" id="ARBA00022475"/>
    </source>
</evidence>
<feature type="transmembrane region" description="Helical" evidence="8">
    <location>
        <begin position="170"/>
        <end position="190"/>
    </location>
</feature>
<dbReference type="AlphaFoldDB" id="C5BVG7"/>
<evidence type="ECO:0000256" key="3">
    <source>
        <dbReference type="ARBA" id="ARBA00022448"/>
    </source>
</evidence>
<dbReference type="GO" id="GO:0022857">
    <property type="term" value="F:transmembrane transporter activity"/>
    <property type="evidence" value="ECO:0007669"/>
    <property type="project" value="InterPro"/>
</dbReference>
<evidence type="ECO:0000256" key="6">
    <source>
        <dbReference type="ARBA" id="ARBA00022989"/>
    </source>
</evidence>
<proteinExistence type="inferred from homology"/>